<evidence type="ECO:0000256" key="5">
    <source>
        <dbReference type="ARBA" id="ARBA00022598"/>
    </source>
</evidence>
<comment type="similarity">
    <text evidence="2">Belongs to the ATP-dependent AMP-binding enzyme family.</text>
</comment>
<comment type="cofactor">
    <cofactor evidence="1">
        <name>pantetheine 4'-phosphate</name>
        <dbReference type="ChEBI" id="CHEBI:47942"/>
    </cofactor>
</comment>
<dbReference type="GO" id="GO:0044550">
    <property type="term" value="P:secondary metabolite biosynthetic process"/>
    <property type="evidence" value="ECO:0007669"/>
    <property type="project" value="TreeGrafter"/>
</dbReference>
<dbReference type="GO" id="GO:0031177">
    <property type="term" value="F:phosphopantetheine binding"/>
    <property type="evidence" value="ECO:0007669"/>
    <property type="project" value="TreeGrafter"/>
</dbReference>
<dbReference type="Pfam" id="PF00668">
    <property type="entry name" value="Condensation"/>
    <property type="match status" value="1"/>
</dbReference>
<dbReference type="InterPro" id="IPR001242">
    <property type="entry name" value="Condensation_dom"/>
</dbReference>
<dbReference type="InterPro" id="IPR025110">
    <property type="entry name" value="AMP-bd_C"/>
</dbReference>
<evidence type="ECO:0000256" key="2">
    <source>
        <dbReference type="ARBA" id="ARBA00006432"/>
    </source>
</evidence>
<dbReference type="OrthoDB" id="9765680at2"/>
<organism evidence="10 11">
    <name type="scientific">Paenibacillus athensensis</name>
    <dbReference type="NCBI Taxonomy" id="1967502"/>
    <lineage>
        <taxon>Bacteria</taxon>
        <taxon>Bacillati</taxon>
        <taxon>Bacillota</taxon>
        <taxon>Bacilli</taxon>
        <taxon>Bacillales</taxon>
        <taxon>Paenibacillaceae</taxon>
        <taxon>Paenibacillus</taxon>
    </lineage>
</organism>
<keyword evidence="3" id="KW-0596">Phosphopantetheine</keyword>
<dbReference type="CDD" id="cd19543">
    <property type="entry name" value="DCL_NRPS"/>
    <property type="match status" value="1"/>
</dbReference>
<keyword evidence="5" id="KW-0436">Ligase</keyword>
<dbReference type="SUPFAM" id="SSF56801">
    <property type="entry name" value="Acetyl-CoA synthetase-like"/>
    <property type="match status" value="1"/>
</dbReference>
<proteinExistence type="inferred from homology"/>
<keyword evidence="7" id="KW-0045">Antibiotic biosynthesis</keyword>
<evidence type="ECO:0000256" key="4">
    <source>
        <dbReference type="ARBA" id="ARBA00022553"/>
    </source>
</evidence>
<dbReference type="InterPro" id="IPR000873">
    <property type="entry name" value="AMP-dep_synth/lig_dom"/>
</dbReference>
<dbReference type="SUPFAM" id="SSF52777">
    <property type="entry name" value="CoA-dependent acyltransferases"/>
    <property type="match status" value="3"/>
</dbReference>
<accession>A0A4Y8PYU5</accession>
<evidence type="ECO:0000256" key="6">
    <source>
        <dbReference type="ARBA" id="ARBA00022737"/>
    </source>
</evidence>
<dbReference type="PROSITE" id="PS50075">
    <property type="entry name" value="CARRIER"/>
    <property type="match status" value="1"/>
</dbReference>
<evidence type="ECO:0000256" key="7">
    <source>
        <dbReference type="ARBA" id="ARBA00023194"/>
    </source>
</evidence>
<dbReference type="Pfam" id="PF00501">
    <property type="entry name" value="AMP-binding"/>
    <property type="match status" value="1"/>
</dbReference>
<dbReference type="PANTHER" id="PTHR45527">
    <property type="entry name" value="NONRIBOSOMAL PEPTIDE SYNTHETASE"/>
    <property type="match status" value="1"/>
</dbReference>
<gene>
    <name evidence="10" type="ORF">B5M42_17640</name>
</gene>
<dbReference type="EMBL" id="MYFO01000026">
    <property type="protein sequence ID" value="TFE85383.1"/>
    <property type="molecule type" value="Genomic_DNA"/>
</dbReference>
<evidence type="ECO:0000313" key="10">
    <source>
        <dbReference type="EMBL" id="TFE85383.1"/>
    </source>
</evidence>
<keyword evidence="11" id="KW-1185">Reference proteome</keyword>
<dbReference type="GO" id="GO:0008610">
    <property type="term" value="P:lipid biosynthetic process"/>
    <property type="evidence" value="ECO:0007669"/>
    <property type="project" value="UniProtKB-ARBA"/>
</dbReference>
<dbReference type="PANTHER" id="PTHR45527:SF1">
    <property type="entry name" value="FATTY ACID SYNTHASE"/>
    <property type="match status" value="1"/>
</dbReference>
<dbReference type="GO" id="GO:0016874">
    <property type="term" value="F:ligase activity"/>
    <property type="evidence" value="ECO:0007669"/>
    <property type="project" value="UniProtKB-KW"/>
</dbReference>
<evidence type="ECO:0000313" key="11">
    <source>
        <dbReference type="Proteomes" id="UP000298246"/>
    </source>
</evidence>
<dbReference type="Gene3D" id="3.30.559.10">
    <property type="entry name" value="Chloramphenicol acetyltransferase-like domain"/>
    <property type="match status" value="1"/>
</dbReference>
<sequence length="1255" mass="139280">MGTMGTGQSKKLDKANVEDIVALTPTQEGMLFHYLSGMEQSHYTQALTLTLSGKLDAAAFRQAWQFVAESNEMLRTVFRWEKLEHPVQVVLKSREIPIDAYDFSGETLEEARRQSAEQRERLAQSGLDLQEAPLRVTLCRLDETRSEMIVVWHHILFDGWSNGLLIQEVLQAYGAFAAGQAPVMPAKTKFREFVKWHKKQDKERQKAFWTDYLSGLEEWTALPYDVEAANDRVRQAAALYKADFSAEETAAITAFTRREQVTLASFLYSVWGMLLQKYSQTGDVLFGTTVSGRVPEIPGIGEMIGLFINTIPLRVTAMEGESARDLLRRVDMGLKQREDFENTPLVDIGACSGLSSQDQMFNSLLVLENYPLDLGALSAGPLRIEQFVMDESTHYSLTLGISTFAEHMELEFSYDTGRFTPQAIARFAGHFRQLVLQVVERPERQVSALAMITAEETRQILQQFNAAVSPEADTELVHRVFERQAELRPEHPVVISEGIASTYREVNERANRLARTLRGIGIGPDKQVALILERSADFFIAALAVLKAGGVYIPIDHEYADGRIAQILQDSSAGVLITRKGFAPSVAFSGSVLYMDEQPLTEGDGSNLPPINQPGDLVYIIYTSGSTGKPKGVMVEHRNLLAYVKGFQGVIGLTQDDVVLQQASCAFDHFVEEAYPIMLAGGTMVIAKRLDVLDVAKLMELIEQTGVTVVTVQPLLLNELNKRQMGRMPKVHTYISGGDELKYDFMAELAVRKKVYNSYGPTEGTVCATYYRAGAEPMTNIPIGRAIEDYRMYVLDAENNLMPIGIPGELCIAGKGVARGYFGSDELTDAKFVADPFHPGSRMYRTGDVGRWMPSGDLQFVGRNDEQVKIRGYRVEPGDIEHKLRALPAVEEAVVLAVDDAGGAKCLAAYIKPRAEIKAHELKAELAAVLPHYMVPSYFYRIDAVPMTSNAKVDKRALLSCTELLGGAPESDGLASDTEERIRKVWKEVLKLDSIGLHDNFFDIGGNSILLMQMHAKLEKEYAWGTQIVDLFAHSSIARLARLIDQRGHVLDDTAMGGYVTLPADFFERQPQASGAGMFRFQLPGTMQEQLQQIATESGLVLYDVLLAMYHYLFTEISGSKLAVVQALGADGETVIPVAVDLAALRDFQELFTAVASRRTATGEAGYKLTEAADARLTKEAREVAPFMCMDAGVSLDARLLEAFDIALIIEEACGEPLAFTCKFNDKRLKRDKLSQLFKAYIDLLRQLAKSRVYS</sequence>
<dbReference type="Gene3D" id="1.10.1200.10">
    <property type="entry name" value="ACP-like"/>
    <property type="match status" value="1"/>
</dbReference>
<dbReference type="Gene3D" id="3.30.300.30">
    <property type="match status" value="1"/>
</dbReference>
<keyword evidence="6" id="KW-0677">Repeat</keyword>
<name>A0A4Y8PYU5_9BACL</name>
<dbReference type="SUPFAM" id="SSF47336">
    <property type="entry name" value="ACP-like"/>
    <property type="match status" value="1"/>
</dbReference>
<dbReference type="GO" id="GO:0005737">
    <property type="term" value="C:cytoplasm"/>
    <property type="evidence" value="ECO:0007669"/>
    <property type="project" value="TreeGrafter"/>
</dbReference>
<dbReference type="PROSITE" id="PS00455">
    <property type="entry name" value="AMP_BINDING"/>
    <property type="match status" value="1"/>
</dbReference>
<dbReference type="FunFam" id="2.30.38.10:FF:000001">
    <property type="entry name" value="Non-ribosomal peptide synthetase PvdI"/>
    <property type="match status" value="1"/>
</dbReference>
<dbReference type="Proteomes" id="UP000298246">
    <property type="component" value="Unassembled WGS sequence"/>
</dbReference>
<dbReference type="InterPro" id="IPR023213">
    <property type="entry name" value="CAT-like_dom_sf"/>
</dbReference>
<dbReference type="InterPro" id="IPR010071">
    <property type="entry name" value="AA_adenyl_dom"/>
</dbReference>
<evidence type="ECO:0000259" key="9">
    <source>
        <dbReference type="PROSITE" id="PS50075"/>
    </source>
</evidence>
<dbReference type="GO" id="GO:0017000">
    <property type="term" value="P:antibiotic biosynthetic process"/>
    <property type="evidence" value="ECO:0007669"/>
    <property type="project" value="UniProtKB-KW"/>
</dbReference>
<protein>
    <recommendedName>
        <fullName evidence="9">Carrier domain-containing protein</fullName>
    </recommendedName>
</protein>
<dbReference type="InterPro" id="IPR045851">
    <property type="entry name" value="AMP-bd_C_sf"/>
</dbReference>
<dbReference type="AlphaFoldDB" id="A0A4Y8PYU5"/>
<dbReference type="Gene3D" id="3.40.50.980">
    <property type="match status" value="2"/>
</dbReference>
<dbReference type="Gene3D" id="3.30.559.30">
    <property type="entry name" value="Nonribosomal peptide synthetase, condensation domain"/>
    <property type="match status" value="2"/>
</dbReference>
<keyword evidence="4" id="KW-0597">Phosphoprotein</keyword>
<evidence type="ECO:0000256" key="8">
    <source>
        <dbReference type="ARBA" id="ARBA00023268"/>
    </source>
</evidence>
<comment type="caution">
    <text evidence="10">The sequence shown here is derived from an EMBL/GenBank/DDBJ whole genome shotgun (WGS) entry which is preliminary data.</text>
</comment>
<dbReference type="Pfam" id="PF00550">
    <property type="entry name" value="PP-binding"/>
    <property type="match status" value="1"/>
</dbReference>
<evidence type="ECO:0000256" key="3">
    <source>
        <dbReference type="ARBA" id="ARBA00022450"/>
    </source>
</evidence>
<evidence type="ECO:0000256" key="1">
    <source>
        <dbReference type="ARBA" id="ARBA00001957"/>
    </source>
</evidence>
<keyword evidence="8" id="KW-0511">Multifunctional enzyme</keyword>
<dbReference type="FunFam" id="3.40.50.980:FF:000001">
    <property type="entry name" value="Non-ribosomal peptide synthetase"/>
    <property type="match status" value="1"/>
</dbReference>
<dbReference type="Gene3D" id="2.30.38.10">
    <property type="entry name" value="Luciferase, Domain 3"/>
    <property type="match status" value="1"/>
</dbReference>
<feature type="domain" description="Carrier" evidence="9">
    <location>
        <begin position="973"/>
        <end position="1048"/>
    </location>
</feature>
<dbReference type="Pfam" id="PF13193">
    <property type="entry name" value="AMP-binding_C"/>
    <property type="match status" value="1"/>
</dbReference>
<dbReference type="InterPro" id="IPR020845">
    <property type="entry name" value="AMP-binding_CS"/>
</dbReference>
<dbReference type="InterPro" id="IPR036736">
    <property type="entry name" value="ACP-like_sf"/>
</dbReference>
<dbReference type="FunFam" id="3.40.50.12780:FF:000012">
    <property type="entry name" value="Non-ribosomal peptide synthetase"/>
    <property type="match status" value="1"/>
</dbReference>
<dbReference type="GO" id="GO:0043041">
    <property type="term" value="P:amino acid activation for nonribosomal peptide biosynthetic process"/>
    <property type="evidence" value="ECO:0007669"/>
    <property type="project" value="TreeGrafter"/>
</dbReference>
<reference evidence="10 11" key="1">
    <citation type="submission" date="2017-03" db="EMBL/GenBank/DDBJ databases">
        <title>Isolation of Levoglucosan Utilizing Bacteria.</title>
        <authorList>
            <person name="Arya A.S."/>
        </authorList>
    </citation>
    <scope>NUCLEOTIDE SEQUENCE [LARGE SCALE GENOMIC DNA]</scope>
    <source>
        <strain evidence="10 11">MEC069</strain>
    </source>
</reference>
<dbReference type="NCBIfam" id="TIGR01733">
    <property type="entry name" value="AA-adenyl-dom"/>
    <property type="match status" value="1"/>
</dbReference>
<dbReference type="InterPro" id="IPR009081">
    <property type="entry name" value="PP-bd_ACP"/>
</dbReference>